<comment type="caution">
    <text evidence="2">The sequence shown here is derived from an EMBL/GenBank/DDBJ whole genome shotgun (WGS) entry which is preliminary data.</text>
</comment>
<dbReference type="InterPro" id="IPR007021">
    <property type="entry name" value="DUF659"/>
</dbReference>
<dbReference type="Pfam" id="PF04937">
    <property type="entry name" value="DUF659"/>
    <property type="match status" value="1"/>
</dbReference>
<evidence type="ECO:0000259" key="1">
    <source>
        <dbReference type="Pfam" id="PF04937"/>
    </source>
</evidence>
<dbReference type="InterPro" id="IPR012337">
    <property type="entry name" value="RNaseH-like_sf"/>
</dbReference>
<organism evidence="2 3">
    <name type="scientific">Lactuca sativa</name>
    <name type="common">Garden lettuce</name>
    <dbReference type="NCBI Taxonomy" id="4236"/>
    <lineage>
        <taxon>Eukaryota</taxon>
        <taxon>Viridiplantae</taxon>
        <taxon>Streptophyta</taxon>
        <taxon>Embryophyta</taxon>
        <taxon>Tracheophyta</taxon>
        <taxon>Spermatophyta</taxon>
        <taxon>Magnoliopsida</taxon>
        <taxon>eudicotyledons</taxon>
        <taxon>Gunneridae</taxon>
        <taxon>Pentapetalae</taxon>
        <taxon>asterids</taxon>
        <taxon>campanulids</taxon>
        <taxon>Asterales</taxon>
        <taxon>Asteraceae</taxon>
        <taxon>Cichorioideae</taxon>
        <taxon>Cichorieae</taxon>
        <taxon>Lactucinae</taxon>
        <taxon>Lactuca</taxon>
    </lineage>
</organism>
<dbReference type="PANTHER" id="PTHR32166">
    <property type="entry name" value="OSJNBA0013A04.12 PROTEIN"/>
    <property type="match status" value="1"/>
</dbReference>
<name>A0A9R1VF72_LACSA</name>
<keyword evidence="3" id="KW-1185">Reference proteome</keyword>
<dbReference type="Proteomes" id="UP000235145">
    <property type="component" value="Unassembled WGS sequence"/>
</dbReference>
<accession>A0A9R1VF72</accession>
<protein>
    <recommendedName>
        <fullName evidence="1">DUF659 domain-containing protein</fullName>
    </recommendedName>
</protein>
<dbReference type="PANTHER" id="PTHR32166:SF88">
    <property type="entry name" value="HAT TRANSPOSON SUPERFAMILY"/>
    <property type="match status" value="1"/>
</dbReference>
<dbReference type="EMBL" id="NBSK02000005">
    <property type="protein sequence ID" value="KAJ0203667.1"/>
    <property type="molecule type" value="Genomic_DNA"/>
</dbReference>
<gene>
    <name evidence="2" type="ORF">LSAT_V11C500246480</name>
</gene>
<sequence>MGSTLEDLGRRYGKQDLSNKNNFGCSFCGRFMKGGEDVVEISGSSKMPPPKKPRQKGSIDMYYPLNPQDAMKVKKNYRRQQTINEVYQKDLSHKVCRHIGRWVFYADILFNSATYANFKFVPGLKPLSMNTLRVPILKHEVKYVQKQLLEHEEEWAAKGCSIMGRVARFHGEKNIITFMVKSQKGLVSLDVSDFSKDADLLFRVLDKMVEEVTKFSKSKRPNLYWTPCVAYCLDLMLEDNEKQVPMVKSALKKLAITRLVTFFSTLAQNYKRRSNLRNMWMGPLFNVLRIVDGEKYPVMGYIYEAMDRAKKGIRDSFLKPDYYKTTFKIIDCRWECQLHRTLHAAGHFLNPRIFYKDVFWPAMESSGVACKEVEKSLYDCIMRLVHEEQVQDKISEDLDIYRNA</sequence>
<dbReference type="SUPFAM" id="SSF53098">
    <property type="entry name" value="Ribonuclease H-like"/>
    <property type="match status" value="1"/>
</dbReference>
<reference evidence="2 3" key="1">
    <citation type="journal article" date="2017" name="Nat. Commun.">
        <title>Genome assembly with in vitro proximity ligation data and whole-genome triplication in lettuce.</title>
        <authorList>
            <person name="Reyes-Chin-Wo S."/>
            <person name="Wang Z."/>
            <person name="Yang X."/>
            <person name="Kozik A."/>
            <person name="Arikit S."/>
            <person name="Song C."/>
            <person name="Xia L."/>
            <person name="Froenicke L."/>
            <person name="Lavelle D.O."/>
            <person name="Truco M.J."/>
            <person name="Xia R."/>
            <person name="Zhu S."/>
            <person name="Xu C."/>
            <person name="Xu H."/>
            <person name="Xu X."/>
            <person name="Cox K."/>
            <person name="Korf I."/>
            <person name="Meyers B.C."/>
            <person name="Michelmore R.W."/>
        </authorList>
    </citation>
    <scope>NUCLEOTIDE SEQUENCE [LARGE SCALE GENOMIC DNA]</scope>
    <source>
        <strain evidence="3">cv. Salinas</strain>
        <tissue evidence="2">Seedlings</tissue>
    </source>
</reference>
<feature type="domain" description="DUF659" evidence="1">
    <location>
        <begin position="129"/>
        <end position="212"/>
    </location>
</feature>
<evidence type="ECO:0000313" key="3">
    <source>
        <dbReference type="Proteomes" id="UP000235145"/>
    </source>
</evidence>
<proteinExistence type="predicted"/>
<dbReference type="AlphaFoldDB" id="A0A9R1VF72"/>
<evidence type="ECO:0000313" key="2">
    <source>
        <dbReference type="EMBL" id="KAJ0203667.1"/>
    </source>
</evidence>